<feature type="region of interest" description="Disordered" evidence="3">
    <location>
        <begin position="137"/>
        <end position="205"/>
    </location>
</feature>
<dbReference type="Pfam" id="PF01734">
    <property type="entry name" value="Patatin"/>
    <property type="match status" value="1"/>
</dbReference>
<protein>
    <recommendedName>
        <fullName evidence="4">PNPLA domain-containing protein</fullName>
    </recommendedName>
</protein>
<feature type="domain" description="PNPLA" evidence="4">
    <location>
        <begin position="20"/>
        <end position="293"/>
    </location>
</feature>
<dbReference type="PROSITE" id="PS51635">
    <property type="entry name" value="PNPLA"/>
    <property type="match status" value="1"/>
</dbReference>
<feature type="region of interest" description="Disordered" evidence="3">
    <location>
        <begin position="555"/>
        <end position="739"/>
    </location>
</feature>
<feature type="compositionally biased region" description="Polar residues" evidence="3">
    <location>
        <begin position="577"/>
        <end position="594"/>
    </location>
</feature>
<keyword evidence="1" id="KW-0443">Lipid metabolism</keyword>
<dbReference type="CDD" id="cd07216">
    <property type="entry name" value="Pat17_PNPLA8_PNPLA9_like3"/>
    <property type="match status" value="1"/>
</dbReference>
<evidence type="ECO:0000256" key="3">
    <source>
        <dbReference type="SAM" id="MobiDB-lite"/>
    </source>
</evidence>
<reference evidence="5 6" key="1">
    <citation type="submission" date="2015-07" db="EMBL/GenBank/DDBJ databases">
        <title>Emmonsia species relationships and genome sequence.</title>
        <authorList>
            <person name="Cuomo C.A."/>
            <person name="Schwartz I.S."/>
            <person name="Kenyon C."/>
            <person name="de Hoog G.S."/>
            <person name="Govender N.P."/>
            <person name="Botha A."/>
            <person name="Moreno L."/>
            <person name="de Vries M."/>
            <person name="Munoz J.F."/>
            <person name="Stielow J.B."/>
        </authorList>
    </citation>
    <scope>NUCLEOTIDE SEQUENCE [LARGE SCALE GENOMIC DNA]</scope>
    <source>
        <strain evidence="5 6">CBS 136260</strain>
    </source>
</reference>
<feature type="compositionally biased region" description="Gly residues" evidence="3">
    <location>
        <begin position="692"/>
        <end position="715"/>
    </location>
</feature>
<name>A0A1B7NP21_9EURO</name>
<feature type="region of interest" description="Disordered" evidence="3">
    <location>
        <begin position="751"/>
        <end position="781"/>
    </location>
</feature>
<dbReference type="GO" id="GO:0046486">
    <property type="term" value="P:glycerolipid metabolic process"/>
    <property type="evidence" value="ECO:0007669"/>
    <property type="project" value="UniProtKB-ARBA"/>
</dbReference>
<feature type="compositionally biased region" description="Polar residues" evidence="3">
    <location>
        <begin position="629"/>
        <end position="645"/>
    </location>
</feature>
<evidence type="ECO:0000259" key="4">
    <source>
        <dbReference type="PROSITE" id="PS51635"/>
    </source>
</evidence>
<feature type="compositionally biased region" description="Pro residues" evidence="3">
    <location>
        <begin position="521"/>
        <end position="531"/>
    </location>
</feature>
<dbReference type="PANTHER" id="PTHR24185:SF4">
    <property type="entry name" value="SERINE HYDROLASE, PUTATIVE (AFU_ORTHOLOGUE AFUA_2G07870)-RELATED"/>
    <property type="match status" value="1"/>
</dbReference>
<dbReference type="PANTHER" id="PTHR24185">
    <property type="entry name" value="CALCIUM-INDEPENDENT PHOSPHOLIPASE A2-GAMMA"/>
    <property type="match status" value="1"/>
</dbReference>
<evidence type="ECO:0000256" key="1">
    <source>
        <dbReference type="ARBA" id="ARBA00023098"/>
    </source>
</evidence>
<dbReference type="AlphaFoldDB" id="A0A1B7NP21"/>
<dbReference type="SUPFAM" id="SSF52151">
    <property type="entry name" value="FabD/lysophospholipase-like"/>
    <property type="match status" value="2"/>
</dbReference>
<feature type="compositionally biased region" description="Pro residues" evidence="3">
    <location>
        <begin position="652"/>
        <end position="674"/>
    </location>
</feature>
<dbReference type="InterPro" id="IPR016035">
    <property type="entry name" value="Acyl_Trfase/lysoPLipase"/>
</dbReference>
<dbReference type="OrthoDB" id="630895at2759"/>
<accession>A0A1B7NP21</accession>
<feature type="compositionally biased region" description="Low complexity" evidence="3">
    <location>
        <begin position="476"/>
        <end position="491"/>
    </location>
</feature>
<feature type="compositionally biased region" description="Low complexity" evidence="3">
    <location>
        <begin position="751"/>
        <end position="762"/>
    </location>
</feature>
<evidence type="ECO:0000256" key="2">
    <source>
        <dbReference type="PROSITE-ProRule" id="PRU01161"/>
    </source>
</evidence>
<proteinExistence type="predicted"/>
<dbReference type="Gene3D" id="3.40.1090.10">
    <property type="entry name" value="Cytosolic phospholipase A2 catalytic domain"/>
    <property type="match status" value="1"/>
</dbReference>
<organism evidence="5 6">
    <name type="scientific">Emergomyces africanus</name>
    <dbReference type="NCBI Taxonomy" id="1955775"/>
    <lineage>
        <taxon>Eukaryota</taxon>
        <taxon>Fungi</taxon>
        <taxon>Dikarya</taxon>
        <taxon>Ascomycota</taxon>
        <taxon>Pezizomycotina</taxon>
        <taxon>Eurotiomycetes</taxon>
        <taxon>Eurotiomycetidae</taxon>
        <taxon>Onygenales</taxon>
        <taxon>Ajellomycetaceae</taxon>
        <taxon>Emergomyces</taxon>
    </lineage>
</organism>
<feature type="region of interest" description="Disordered" evidence="3">
    <location>
        <begin position="465"/>
        <end position="538"/>
    </location>
</feature>
<feature type="compositionally biased region" description="Low complexity" evidence="3">
    <location>
        <begin position="173"/>
        <end position="192"/>
    </location>
</feature>
<dbReference type="GO" id="GO:0019369">
    <property type="term" value="P:arachidonate metabolic process"/>
    <property type="evidence" value="ECO:0007669"/>
    <property type="project" value="TreeGrafter"/>
</dbReference>
<feature type="compositionally biased region" description="Low complexity" evidence="3">
    <location>
        <begin position="595"/>
        <end position="615"/>
    </location>
</feature>
<comment type="caution">
    <text evidence="2">Lacks conserved residue(s) required for the propagation of feature annotation.</text>
</comment>
<dbReference type="STRING" id="1658172.A0A1B7NP21"/>
<dbReference type="Proteomes" id="UP000091918">
    <property type="component" value="Unassembled WGS sequence"/>
</dbReference>
<dbReference type="GO" id="GO:0047499">
    <property type="term" value="F:calcium-independent phospholipase A2 activity"/>
    <property type="evidence" value="ECO:0007669"/>
    <property type="project" value="TreeGrafter"/>
</dbReference>
<evidence type="ECO:0000313" key="5">
    <source>
        <dbReference type="EMBL" id="OAX78387.1"/>
    </source>
</evidence>
<evidence type="ECO:0000313" key="6">
    <source>
        <dbReference type="Proteomes" id="UP000091918"/>
    </source>
</evidence>
<dbReference type="EMBL" id="LGUA01001556">
    <property type="protein sequence ID" value="OAX78387.1"/>
    <property type="molecule type" value="Genomic_DNA"/>
</dbReference>
<comment type="caution">
    <text evidence="5">The sequence shown here is derived from an EMBL/GenBank/DDBJ whole genome shotgun (WGS) entry which is preliminary data.</text>
</comment>
<gene>
    <name evidence="5" type="ORF">ACJ72_07306</name>
</gene>
<keyword evidence="6" id="KW-1185">Reference proteome</keyword>
<dbReference type="GO" id="GO:0016020">
    <property type="term" value="C:membrane"/>
    <property type="evidence" value="ECO:0007669"/>
    <property type="project" value="TreeGrafter"/>
</dbReference>
<dbReference type="InterPro" id="IPR002641">
    <property type="entry name" value="PNPLA_dom"/>
</dbReference>
<feature type="short sequence motif" description="GXGXXG" evidence="2">
    <location>
        <begin position="24"/>
        <end position="29"/>
    </location>
</feature>
<sequence length="803" mass="88228">MDTLHIRRKDTTKGPPLRILSLDGGGVRGYSMLILLQELMHRTYVECEGKAPSRHQIPKPCDHFDLIAGTGTGGLIALMLGRLRLDLETCKDVYVRMTKRVFETDKTIAGIPYRSTLFKASKLEEAIRRCVWEHTVSSAEGNDGSPMPPKPIYLHGPVPRPQSAHTVQRRTSRSSVGRSSASPARSPVSSRGPTGTSQGPSWGNADAMLYDKREHRTKTAVAAVYKGTPLNGTPTLLRSYDSRKEPPPEFNCTIWQAGRATAATGLAFKPILVGQHVFIDEGAGKYNPAPLVLDEATVNEWPGREVGLFVSVGTGKRPPGTNHIQHEWWEDVFADSLGNFAEARRRLIAKIEGCEKTHQYMLKEHLRKRNVPLENYVRLNVEVGVGEFGMNEWNRLAEISTSTRNYLSRSDVQKMNQESAAKLAKMHFIRRRMARDGLAEESWGADSNSFDEGLEDRDVFQRQYHRPVPPIPMPMSSPQTSPRRPSQPSTIEFPDAVELPGEDFIPFSSMHHNNNNNNNSNPPPPLPPPRYPEIHNTTSSPQEKYTILTSDQYPHHLNFSHNAPAPVPIPIPSTPTHNQSSPFTSQTRLNNDQHNPSSRPQSSYNNNSNNITSPPRLSSEMFINPLPQAVSTTRPHSSHKNQNQVLLSNSPPLSPPPSHPPPPPPLPPKTPIPYPEDGYGHASSVHASAPGSGPGTAGSGSGSGSGSGYRHGQGHGYAPAVMPIPPRAPNRPNSNYYGSLPSGFGNGNLNGNLNLNSNGNGNRIEKLPYPSDGPPPLVNKGRKRRIVVGGKLKKEKEGRLLMI</sequence>